<feature type="binding site" evidence="4">
    <location>
        <position position="103"/>
    </location>
    <ligand>
        <name>Mg(2+)</name>
        <dbReference type="ChEBI" id="CHEBI:18420"/>
        <label>1</label>
        <note>catalytic</note>
    </ligand>
</feature>
<dbReference type="CDD" id="cd01643">
    <property type="entry name" value="Bacterial_IMPase_like_2"/>
    <property type="match status" value="1"/>
</dbReference>
<dbReference type="InterPro" id="IPR000760">
    <property type="entry name" value="Inositol_monophosphatase-like"/>
</dbReference>
<dbReference type="EnsemblBacteria" id="BAA18648">
    <property type="protein sequence ID" value="BAA18648"/>
    <property type="gene ID" value="BAA18648"/>
</dbReference>
<dbReference type="PaxDb" id="1148-1653737"/>
<dbReference type="PIR" id="S76736">
    <property type="entry name" value="S76736"/>
</dbReference>
<dbReference type="Proteomes" id="UP000001425">
    <property type="component" value="Chromosome"/>
</dbReference>
<dbReference type="GO" id="GO:0042578">
    <property type="term" value="F:phosphoric ester hydrolase activity"/>
    <property type="evidence" value="ECO:0000318"/>
    <property type="project" value="GO_Central"/>
</dbReference>
<dbReference type="GO" id="GO:0046872">
    <property type="term" value="F:metal ion binding"/>
    <property type="evidence" value="ECO:0007669"/>
    <property type="project" value="UniProtKB-KW"/>
</dbReference>
<reference evidence="5 6" key="2">
    <citation type="journal article" date="1996" name="DNA Res.">
        <title>Sequence analysis of the genome of the unicellular cyanobacterium Synechocystis sp. strain PCC6803. II. Sequence determination of the entire genome and assignment of potential protein-coding regions.</title>
        <authorList>
            <person name="Kaneko T."/>
            <person name="Sato S."/>
            <person name="Kotani H."/>
            <person name="Tanaka A."/>
            <person name="Asamizu E."/>
            <person name="Nakamura Y."/>
            <person name="Miyajima N."/>
            <person name="Hirosawa M."/>
            <person name="Sugiura M."/>
            <person name="Sasamoto S."/>
            <person name="Kimura T."/>
            <person name="Hosouchi T."/>
            <person name="Matsuno A."/>
            <person name="Muraki A."/>
            <person name="Nakazaki N."/>
            <person name="Naruo K."/>
            <person name="Okumura S."/>
            <person name="Shimpo S."/>
            <person name="Takeuchi C."/>
            <person name="Wada T."/>
            <person name="Watanabe A."/>
            <person name="Yamada M."/>
            <person name="Yasuda M."/>
            <person name="Tabata S."/>
        </authorList>
    </citation>
    <scope>NUCLEOTIDE SEQUENCE [LARGE SCALE GENOMIC DNA]</scope>
    <source>
        <strain evidence="6">ATCC 27184 / PCC 6803 / Kazusa</strain>
    </source>
</reference>
<keyword evidence="1 4" id="KW-0479">Metal-binding</keyword>
<sequence>MMMAILPLSGSLFTISRFDMETFWPEVLSFCQSTTKAIATELVAQSARIPAQRKADGSLVTAADQWSDQELRQRIAVQFPDHGVLTEETAHIFPANDWCWIVDPIDGTTNFARGIPIWGISLGLLYRGTPVFGFLHFPLLQQSFWGYWLENSGLTGPQGAFLNGEPIQVSDAEPSQNHLFNLCARSAGILTNPFPCKLRLIGVSSYNLALVALGAALGGTEKTPKIWDIAGAWPILLAAGGEFLCLRPEPLFPLTIGEDYGDRPYPCITASRRELMEQFKPLVLAAQ</sequence>
<feature type="binding site" evidence="4">
    <location>
        <position position="228"/>
    </location>
    <ligand>
        <name>Mg(2+)</name>
        <dbReference type="ChEBI" id="CHEBI:18420"/>
        <label>1</label>
        <note>catalytic</note>
    </ligand>
</feature>
<dbReference type="InParanoid" id="P74542"/>
<feature type="binding site" evidence="4">
    <location>
        <position position="106"/>
    </location>
    <ligand>
        <name>Mg(2+)</name>
        <dbReference type="ChEBI" id="CHEBI:18420"/>
        <label>1</label>
        <note>catalytic</note>
    </ligand>
</feature>
<dbReference type="PROSITE" id="PS00629">
    <property type="entry name" value="IMP_1"/>
    <property type="match status" value="1"/>
</dbReference>
<protein>
    <submittedName>
        <fullName evidence="5">Monophosphatase</fullName>
    </submittedName>
</protein>
<dbReference type="InterPro" id="IPR020583">
    <property type="entry name" value="Inositol_monoP_metal-BS"/>
</dbReference>
<dbReference type="PANTHER" id="PTHR20854">
    <property type="entry name" value="INOSITOL MONOPHOSPHATASE"/>
    <property type="match status" value="1"/>
</dbReference>
<keyword evidence="6" id="KW-1185">Reference proteome</keyword>
<feature type="binding site" evidence="4">
    <location>
        <position position="105"/>
    </location>
    <ligand>
        <name>Mg(2+)</name>
        <dbReference type="ChEBI" id="CHEBI:18420"/>
        <label>1</label>
        <note>catalytic</note>
    </ligand>
</feature>
<organism evidence="5 6">
    <name type="scientific">Synechocystis sp. (strain ATCC 27184 / PCC 6803 / Kazusa)</name>
    <dbReference type="NCBI Taxonomy" id="1111708"/>
    <lineage>
        <taxon>Bacteria</taxon>
        <taxon>Bacillati</taxon>
        <taxon>Cyanobacteriota</taxon>
        <taxon>Cyanophyceae</taxon>
        <taxon>Synechococcales</taxon>
        <taxon>Merismopediaceae</taxon>
        <taxon>Synechocystis</taxon>
    </lineage>
</organism>
<evidence type="ECO:0000256" key="4">
    <source>
        <dbReference type="PIRSR" id="PIRSR600760-2"/>
    </source>
</evidence>
<dbReference type="PRINTS" id="PR00377">
    <property type="entry name" value="IMPHPHTASES"/>
</dbReference>
<dbReference type="eggNOG" id="COG0483">
    <property type="taxonomic scope" value="Bacteria"/>
</dbReference>
<dbReference type="Pfam" id="PF00459">
    <property type="entry name" value="Inositol_P"/>
    <property type="match status" value="1"/>
</dbReference>
<evidence type="ECO:0000256" key="1">
    <source>
        <dbReference type="ARBA" id="ARBA00022723"/>
    </source>
</evidence>
<evidence type="ECO:0000256" key="3">
    <source>
        <dbReference type="ARBA" id="ARBA00022842"/>
    </source>
</evidence>
<evidence type="ECO:0000313" key="6">
    <source>
        <dbReference type="Proteomes" id="UP000001425"/>
    </source>
</evidence>
<dbReference type="AlphaFoldDB" id="P74542"/>
<dbReference type="STRING" id="1148.gene:10500414"/>
<reference evidence="5 6" key="1">
    <citation type="journal article" date="1995" name="DNA Res.">
        <title>Sequence analysis of the genome of the unicellular cyanobacterium Synechocystis sp. strain PCC6803. I. Sequence features in the 1 Mb region from map positions 64% to 92% of the genome.</title>
        <authorList>
            <person name="Kaneko T."/>
            <person name="Tanaka A."/>
            <person name="Sato S."/>
            <person name="Kotani H."/>
            <person name="Sazuka T."/>
            <person name="Miyajima N."/>
            <person name="Sugiura M."/>
            <person name="Tabata S."/>
        </authorList>
    </citation>
    <scope>NUCLEOTIDE SEQUENCE [LARGE SCALE GENOMIC DNA]</scope>
    <source>
        <strain evidence="6">ATCC 27184 / PCC 6803 / Kazusa</strain>
    </source>
</reference>
<dbReference type="Gene3D" id="3.30.540.10">
    <property type="entry name" value="Fructose-1,6-Bisphosphatase, subunit A, domain 1"/>
    <property type="match status" value="1"/>
</dbReference>
<gene>
    <name evidence="5" type="ordered locus">sll1329</name>
</gene>
<name>P74542_SYNY3</name>
<dbReference type="PhylomeDB" id="P74542"/>
<dbReference type="SUPFAM" id="SSF56655">
    <property type="entry name" value="Carbohydrate phosphatase"/>
    <property type="match status" value="1"/>
</dbReference>
<dbReference type="KEGG" id="syn:sll1329"/>
<accession>P74542</accession>
<evidence type="ECO:0000313" key="5">
    <source>
        <dbReference type="EMBL" id="BAA18648.1"/>
    </source>
</evidence>
<keyword evidence="2" id="KW-0378">Hydrolase</keyword>
<comment type="cofactor">
    <cofactor evidence="4">
        <name>Mg(2+)</name>
        <dbReference type="ChEBI" id="CHEBI:18420"/>
    </cofactor>
</comment>
<keyword evidence="3 4" id="KW-0460">Magnesium</keyword>
<feature type="binding site" evidence="4">
    <location>
        <position position="87"/>
    </location>
    <ligand>
        <name>Mg(2+)</name>
        <dbReference type="ChEBI" id="CHEBI:18420"/>
        <label>1</label>
        <note>catalytic</note>
    </ligand>
</feature>
<dbReference type="Gene3D" id="3.40.190.80">
    <property type="match status" value="1"/>
</dbReference>
<dbReference type="GO" id="GO:0000105">
    <property type="term" value="P:L-histidine biosynthetic process"/>
    <property type="evidence" value="ECO:0000318"/>
    <property type="project" value="GO_Central"/>
</dbReference>
<proteinExistence type="predicted"/>
<dbReference type="EMBL" id="BA000022">
    <property type="protein sequence ID" value="BAA18648.1"/>
    <property type="molecule type" value="Genomic_DNA"/>
</dbReference>
<evidence type="ECO:0000256" key="2">
    <source>
        <dbReference type="ARBA" id="ARBA00022801"/>
    </source>
</evidence>
<dbReference type="PANTHER" id="PTHR20854:SF4">
    <property type="entry name" value="INOSITOL-1-MONOPHOSPHATASE-RELATED"/>
    <property type="match status" value="1"/>
</dbReference>